<organism evidence="2 3">
    <name type="scientific">Mycena albidolilacea</name>
    <dbReference type="NCBI Taxonomy" id="1033008"/>
    <lineage>
        <taxon>Eukaryota</taxon>
        <taxon>Fungi</taxon>
        <taxon>Dikarya</taxon>
        <taxon>Basidiomycota</taxon>
        <taxon>Agaricomycotina</taxon>
        <taxon>Agaricomycetes</taxon>
        <taxon>Agaricomycetidae</taxon>
        <taxon>Agaricales</taxon>
        <taxon>Marasmiineae</taxon>
        <taxon>Mycenaceae</taxon>
        <taxon>Mycena</taxon>
    </lineage>
</organism>
<dbReference type="SUPFAM" id="SSF52540">
    <property type="entry name" value="P-loop containing nucleoside triphosphate hydrolases"/>
    <property type="match status" value="2"/>
</dbReference>
<dbReference type="EMBL" id="JARIHO010000023">
    <property type="protein sequence ID" value="KAJ7343139.1"/>
    <property type="molecule type" value="Genomic_DNA"/>
</dbReference>
<dbReference type="InterPro" id="IPR027417">
    <property type="entry name" value="P-loop_NTPase"/>
</dbReference>
<reference evidence="2" key="1">
    <citation type="submission" date="2023-03" db="EMBL/GenBank/DDBJ databases">
        <title>Massive genome expansion in bonnet fungi (Mycena s.s.) driven by repeated elements and novel gene families across ecological guilds.</title>
        <authorList>
            <consortium name="Lawrence Berkeley National Laboratory"/>
            <person name="Harder C.B."/>
            <person name="Miyauchi S."/>
            <person name="Viragh M."/>
            <person name="Kuo A."/>
            <person name="Thoen E."/>
            <person name="Andreopoulos B."/>
            <person name="Lu D."/>
            <person name="Skrede I."/>
            <person name="Drula E."/>
            <person name="Henrissat B."/>
            <person name="Morin E."/>
            <person name="Kohler A."/>
            <person name="Barry K."/>
            <person name="LaButti K."/>
            <person name="Morin E."/>
            <person name="Salamov A."/>
            <person name="Lipzen A."/>
            <person name="Mereny Z."/>
            <person name="Hegedus B."/>
            <person name="Baldrian P."/>
            <person name="Stursova M."/>
            <person name="Weitz H."/>
            <person name="Taylor A."/>
            <person name="Grigoriev I.V."/>
            <person name="Nagy L.G."/>
            <person name="Martin F."/>
            <person name="Kauserud H."/>
        </authorList>
    </citation>
    <scope>NUCLEOTIDE SEQUENCE</scope>
    <source>
        <strain evidence="2">CBHHK002</strain>
    </source>
</reference>
<comment type="caution">
    <text evidence="2">The sequence shown here is derived from an EMBL/GenBank/DDBJ whole genome shotgun (WGS) entry which is preliminary data.</text>
</comment>
<accession>A0AAD6ZXW9</accession>
<protein>
    <submittedName>
        <fullName evidence="2">Uncharacterized protein</fullName>
    </submittedName>
</protein>
<sequence length="611" mass="68539">MTNLEQQISSCASTMSTSNSPGSPPRKRPRSETLTPDDELTSIGRYTSENLSSYLGSLRAVSADLETFTNPSKCTSLPFPSLLKSSIQSLHAPTGQYRYKHMGRSIFSTIVSEIQQLDRQIPTPVALVGTYGSGKTHLLSALASFLFAQGKRVVFLPECSLVGDDTIFWLKLAFALPFADLPHTMEKILRLQTADELIEFTRGCREDIYFLVDGFDQLHNLRPLISALTSRHFHIHTTYAVDTSTPTFRAVSSIRIPSGFSHAEFGEWIRHFEGQLPWNLNRVFLEFHTGGIPALLRLLFKFPGEEFNDICLKMRMEREFQTLADNVVEFALAAVDNHSAVLKSRWCKLMSACLTETIPEIRSGSTTVLYDPRYFYFDNEDRGHCICGLARETMVTLLREEDLSLFTSDAWYSAVRSDCSAIRDSAIVQICLTRMSVGGLTTADAQGNSMRICKFRQDPNFGWMFEEAWKSPRVMTSFLCIPCPEVFMLNAVILRINPSDKTAHLIPLQITTALTCIDLATRFFAIMWHKWENAIKVEGFKVVNTFVSIDTLTPDSAEVSARGVAFREKVKFVSPEYSLRNLNVAALDPKLGRILQGDKYSSPSAGTTPPK</sequence>
<gene>
    <name evidence="2" type="ORF">DFH08DRAFT_218675</name>
</gene>
<proteinExistence type="predicted"/>
<dbReference type="Gene3D" id="3.40.50.300">
    <property type="entry name" value="P-loop containing nucleotide triphosphate hydrolases"/>
    <property type="match status" value="1"/>
</dbReference>
<feature type="region of interest" description="Disordered" evidence="1">
    <location>
        <begin position="1"/>
        <end position="38"/>
    </location>
</feature>
<dbReference type="AlphaFoldDB" id="A0AAD6ZXW9"/>
<keyword evidence="3" id="KW-1185">Reference proteome</keyword>
<evidence type="ECO:0000313" key="2">
    <source>
        <dbReference type="EMBL" id="KAJ7343139.1"/>
    </source>
</evidence>
<feature type="compositionally biased region" description="Low complexity" evidence="1">
    <location>
        <begin position="9"/>
        <end position="21"/>
    </location>
</feature>
<evidence type="ECO:0000256" key="1">
    <source>
        <dbReference type="SAM" id="MobiDB-lite"/>
    </source>
</evidence>
<evidence type="ECO:0000313" key="3">
    <source>
        <dbReference type="Proteomes" id="UP001218218"/>
    </source>
</evidence>
<dbReference type="Proteomes" id="UP001218218">
    <property type="component" value="Unassembled WGS sequence"/>
</dbReference>
<name>A0AAD6ZXW9_9AGAR</name>